<gene>
    <name evidence="1" type="ORF">JTE90_029155</name>
</gene>
<evidence type="ECO:0000313" key="1">
    <source>
        <dbReference type="EMBL" id="KAG8171131.1"/>
    </source>
</evidence>
<proteinExistence type="predicted"/>
<organism evidence="1 2">
    <name type="scientific">Oedothorax gibbosus</name>
    <dbReference type="NCBI Taxonomy" id="931172"/>
    <lineage>
        <taxon>Eukaryota</taxon>
        <taxon>Metazoa</taxon>
        <taxon>Ecdysozoa</taxon>
        <taxon>Arthropoda</taxon>
        <taxon>Chelicerata</taxon>
        <taxon>Arachnida</taxon>
        <taxon>Araneae</taxon>
        <taxon>Araneomorphae</taxon>
        <taxon>Entelegynae</taxon>
        <taxon>Araneoidea</taxon>
        <taxon>Linyphiidae</taxon>
        <taxon>Erigoninae</taxon>
        <taxon>Oedothorax</taxon>
    </lineage>
</organism>
<keyword evidence="2" id="KW-1185">Reference proteome</keyword>
<dbReference type="AlphaFoldDB" id="A0AAV6THA2"/>
<comment type="caution">
    <text evidence="1">The sequence shown here is derived from an EMBL/GenBank/DDBJ whole genome shotgun (WGS) entry which is preliminary data.</text>
</comment>
<dbReference type="EMBL" id="JAFNEN010004385">
    <property type="protein sequence ID" value="KAG8171131.1"/>
    <property type="molecule type" value="Genomic_DNA"/>
</dbReference>
<sequence>MGLAPPLGTAPVKGLAAESVSARSLLTPTFPHAPCERWIRRWASPCSLAVTKGIPCWFLFLRFLCLKSAGYLVDLRST</sequence>
<accession>A0AAV6THA2</accession>
<evidence type="ECO:0000313" key="2">
    <source>
        <dbReference type="Proteomes" id="UP000827092"/>
    </source>
</evidence>
<reference evidence="1 2" key="1">
    <citation type="journal article" date="2022" name="Nat. Ecol. Evol.">
        <title>A masculinizing supergene underlies an exaggerated male reproductive morph in a spider.</title>
        <authorList>
            <person name="Hendrickx F."/>
            <person name="De Corte Z."/>
            <person name="Sonet G."/>
            <person name="Van Belleghem S.M."/>
            <person name="Kostlbacher S."/>
            <person name="Vangestel C."/>
        </authorList>
    </citation>
    <scope>NUCLEOTIDE SEQUENCE [LARGE SCALE GENOMIC DNA]</scope>
    <source>
        <strain evidence="1">W744_W776</strain>
    </source>
</reference>
<protein>
    <submittedName>
        <fullName evidence="1">Uncharacterized protein</fullName>
    </submittedName>
</protein>
<dbReference type="Proteomes" id="UP000827092">
    <property type="component" value="Unassembled WGS sequence"/>
</dbReference>
<name>A0AAV6THA2_9ARAC</name>